<dbReference type="InterPro" id="IPR058240">
    <property type="entry name" value="rSAM_sf"/>
</dbReference>
<dbReference type="SUPFAM" id="SSF102114">
    <property type="entry name" value="Radical SAM enzymes"/>
    <property type="match status" value="1"/>
</dbReference>
<keyword evidence="3" id="KW-0949">S-adenosyl-L-methionine</keyword>
<dbReference type="PANTHER" id="PTHR30352:SF5">
    <property type="entry name" value="PYRUVATE FORMATE-LYASE 1-ACTIVATING ENZYME"/>
    <property type="match status" value="1"/>
</dbReference>
<protein>
    <recommendedName>
        <fullName evidence="7">Radical SAM core domain-containing protein</fullName>
    </recommendedName>
</protein>
<dbReference type="CDD" id="cd01335">
    <property type="entry name" value="Radical_SAM"/>
    <property type="match status" value="1"/>
</dbReference>
<name>X1KVP9_9ZZZZ</name>
<dbReference type="GO" id="GO:0046872">
    <property type="term" value="F:metal ion binding"/>
    <property type="evidence" value="ECO:0007669"/>
    <property type="project" value="UniProtKB-KW"/>
</dbReference>
<evidence type="ECO:0000256" key="4">
    <source>
        <dbReference type="ARBA" id="ARBA00022723"/>
    </source>
</evidence>
<dbReference type="EMBL" id="BARV01002623">
    <property type="protein sequence ID" value="GAH94244.1"/>
    <property type="molecule type" value="Genomic_DNA"/>
</dbReference>
<dbReference type="InterPro" id="IPR034457">
    <property type="entry name" value="Organic_radical-activating"/>
</dbReference>
<keyword evidence="2" id="KW-0004">4Fe-4S</keyword>
<dbReference type="GO" id="GO:0003824">
    <property type="term" value="F:catalytic activity"/>
    <property type="evidence" value="ECO:0007669"/>
    <property type="project" value="InterPro"/>
</dbReference>
<comment type="caution">
    <text evidence="8">The sequence shown here is derived from an EMBL/GenBank/DDBJ whole genome shotgun (WGS) entry which is preliminary data.</text>
</comment>
<evidence type="ECO:0000256" key="3">
    <source>
        <dbReference type="ARBA" id="ARBA00022691"/>
    </source>
</evidence>
<dbReference type="InterPro" id="IPR007197">
    <property type="entry name" value="rSAM"/>
</dbReference>
<dbReference type="InterPro" id="IPR013785">
    <property type="entry name" value="Aldolase_TIM"/>
</dbReference>
<evidence type="ECO:0000256" key="5">
    <source>
        <dbReference type="ARBA" id="ARBA00023004"/>
    </source>
</evidence>
<feature type="non-terminal residue" evidence="8">
    <location>
        <position position="1"/>
    </location>
</feature>
<reference evidence="8" key="1">
    <citation type="journal article" date="2014" name="Front. Microbiol.">
        <title>High frequency of phylogenetically diverse reductive dehalogenase-homologous genes in deep subseafloor sedimentary metagenomes.</title>
        <authorList>
            <person name="Kawai M."/>
            <person name="Futagami T."/>
            <person name="Toyoda A."/>
            <person name="Takaki Y."/>
            <person name="Nishi S."/>
            <person name="Hori S."/>
            <person name="Arai W."/>
            <person name="Tsubouchi T."/>
            <person name="Morono Y."/>
            <person name="Uchiyama I."/>
            <person name="Ito T."/>
            <person name="Fujiyama A."/>
            <person name="Inagaki F."/>
            <person name="Takami H."/>
        </authorList>
    </citation>
    <scope>NUCLEOTIDE SEQUENCE</scope>
    <source>
        <strain evidence="8">Expedition CK06-06</strain>
    </source>
</reference>
<keyword evidence="5" id="KW-0408">Iron</keyword>
<dbReference type="InterPro" id="IPR027596">
    <property type="entry name" value="AmmeMemoSam_rS"/>
</dbReference>
<evidence type="ECO:0000256" key="2">
    <source>
        <dbReference type="ARBA" id="ARBA00022485"/>
    </source>
</evidence>
<dbReference type="PROSITE" id="PS51918">
    <property type="entry name" value="RADICAL_SAM"/>
    <property type="match status" value="1"/>
</dbReference>
<feature type="domain" description="Radical SAM core" evidence="7">
    <location>
        <begin position="1"/>
        <end position="206"/>
    </location>
</feature>
<dbReference type="SFLD" id="SFLDS00029">
    <property type="entry name" value="Radical_SAM"/>
    <property type="match status" value="1"/>
</dbReference>
<comment type="cofactor">
    <cofactor evidence="1">
        <name>[4Fe-4S] cluster</name>
        <dbReference type="ChEBI" id="CHEBI:49883"/>
    </cofactor>
</comment>
<evidence type="ECO:0000256" key="1">
    <source>
        <dbReference type="ARBA" id="ARBA00001966"/>
    </source>
</evidence>
<keyword evidence="6" id="KW-0411">Iron-sulfur</keyword>
<gene>
    <name evidence="8" type="ORF">S06H3_06685</name>
</gene>
<dbReference type="SFLD" id="SFLDG01101">
    <property type="entry name" value="Uncharacterised_Radical_SAM_Su"/>
    <property type="match status" value="1"/>
</dbReference>
<dbReference type="Gene3D" id="3.20.20.70">
    <property type="entry name" value="Aldolase class I"/>
    <property type="match status" value="1"/>
</dbReference>
<proteinExistence type="predicted"/>
<evidence type="ECO:0000256" key="6">
    <source>
        <dbReference type="ARBA" id="ARBA00023014"/>
    </source>
</evidence>
<dbReference type="PANTHER" id="PTHR30352">
    <property type="entry name" value="PYRUVATE FORMATE-LYASE-ACTIVATING ENZYME"/>
    <property type="match status" value="1"/>
</dbReference>
<organism evidence="8">
    <name type="scientific">marine sediment metagenome</name>
    <dbReference type="NCBI Taxonomy" id="412755"/>
    <lineage>
        <taxon>unclassified sequences</taxon>
        <taxon>metagenomes</taxon>
        <taxon>ecological metagenomes</taxon>
    </lineage>
</organism>
<dbReference type="GO" id="GO:0051539">
    <property type="term" value="F:4 iron, 4 sulfur cluster binding"/>
    <property type="evidence" value="ECO:0007669"/>
    <property type="project" value="UniProtKB-KW"/>
</dbReference>
<evidence type="ECO:0000259" key="7">
    <source>
        <dbReference type="PROSITE" id="PS51918"/>
    </source>
</evidence>
<dbReference type="Pfam" id="PF04055">
    <property type="entry name" value="Radical_SAM"/>
    <property type="match status" value="1"/>
</dbReference>
<sequence length="249" mass="28203">CSFACSFCQNWTISQGSIENVSAEELSPERAVQLTLDNNSPGIAYTYSEPLIWYEYVLDTARLAKKSNLKNILVTNGFINQEPLLKLLPFIDALNIDFKSFQNSFYQKYCQGSLAPVLRTIEIAKSYSHVEITNLIIPGLNDKEEEIKELVDWVASHGENIPLHFSRYFPCYKMEIEATPISTLQKARAIAQKKLKYVYVGNIWDEEANATYCGNCKELLIKRTGYNIINLGLNENGKCKFCGEQVAVS</sequence>
<dbReference type="NCBIfam" id="TIGR04337">
    <property type="entry name" value="AmmeMemoSam_rS"/>
    <property type="match status" value="1"/>
</dbReference>
<accession>X1KVP9</accession>
<dbReference type="AlphaFoldDB" id="X1KVP9"/>
<keyword evidence="4" id="KW-0479">Metal-binding</keyword>
<evidence type="ECO:0000313" key="8">
    <source>
        <dbReference type="EMBL" id="GAH94244.1"/>
    </source>
</evidence>